<sequence>MSQKRKGNLIKSYPVQNGTNGHTESNIQVYGYRWAVLFGYAVITAIICIQWLTFAPIAREAKLFYNVSAFQIDLLSMVFLAVFIVMAIPASYVIDTYGIRKGVGFGAALTGIIGLIKGAYASDYSIMIACQFGLAVAQPFIINAATKVSVLWFPINERATAVALGTLAQFVGIIIVMICTPILIQTSSGLNIPSAIMTYGIASSIGAVIFFLLVREKPPTSPSTHGEDARISVLEGLRHILKLKDMQKMILLFFIGLGIFNALSTCIDQICELKGLNIDQSGLVGGVMLISGILGGVILPPLSDKIQKRHPFMILAMAGFIPGIAILTFSNNFNILLIGSFLIGFFLLGVGAPVGFQYCAEVTSPAPESSSQGLLLLIGQVSGIAFIVGMNIFGMLEFMKIFLILAILNVGLTFMLKESPMMNPSSSKTESH</sequence>
<evidence type="ECO:0000313" key="8">
    <source>
        <dbReference type="EMBL" id="PJZ75217.1"/>
    </source>
</evidence>
<dbReference type="Proteomes" id="UP000231990">
    <property type="component" value="Unassembled WGS sequence"/>
</dbReference>
<evidence type="ECO:0000313" key="10">
    <source>
        <dbReference type="Proteomes" id="UP000231990"/>
    </source>
</evidence>
<feature type="transmembrane region" description="Helical" evidence="5">
    <location>
        <begin position="196"/>
        <end position="214"/>
    </location>
</feature>
<evidence type="ECO:0000256" key="2">
    <source>
        <dbReference type="ARBA" id="ARBA00022692"/>
    </source>
</evidence>
<feature type="transmembrane region" description="Helical" evidence="5">
    <location>
        <begin position="312"/>
        <end position="329"/>
    </location>
</feature>
<dbReference type="PROSITE" id="PS50850">
    <property type="entry name" value="MFS"/>
    <property type="match status" value="1"/>
</dbReference>
<feature type="transmembrane region" description="Helical" evidence="5">
    <location>
        <begin position="398"/>
        <end position="416"/>
    </location>
</feature>
<organism evidence="8 10">
    <name type="scientific">Leptospira perolatii</name>
    <dbReference type="NCBI Taxonomy" id="2023191"/>
    <lineage>
        <taxon>Bacteria</taxon>
        <taxon>Pseudomonadati</taxon>
        <taxon>Spirochaetota</taxon>
        <taxon>Spirochaetia</taxon>
        <taxon>Leptospirales</taxon>
        <taxon>Leptospiraceae</taxon>
        <taxon>Leptospira</taxon>
    </lineage>
</organism>
<feature type="transmembrane region" description="Helical" evidence="5">
    <location>
        <begin position="126"/>
        <end position="150"/>
    </location>
</feature>
<evidence type="ECO:0000256" key="5">
    <source>
        <dbReference type="SAM" id="Phobius"/>
    </source>
</evidence>
<comment type="caution">
    <text evidence="8">The sequence shown here is derived from an EMBL/GenBank/DDBJ whole genome shotgun (WGS) entry which is preliminary data.</text>
</comment>
<keyword evidence="3 5" id="KW-1133">Transmembrane helix</keyword>
<feature type="transmembrane region" description="Helical" evidence="5">
    <location>
        <begin position="282"/>
        <end position="300"/>
    </location>
</feature>
<dbReference type="GO" id="GO:0016020">
    <property type="term" value="C:membrane"/>
    <property type="evidence" value="ECO:0007669"/>
    <property type="project" value="UniProtKB-SubCell"/>
</dbReference>
<dbReference type="InterPro" id="IPR020846">
    <property type="entry name" value="MFS_dom"/>
</dbReference>
<evidence type="ECO:0000259" key="6">
    <source>
        <dbReference type="PROSITE" id="PS50850"/>
    </source>
</evidence>
<keyword evidence="9" id="KW-1185">Reference proteome</keyword>
<proteinExistence type="predicted"/>
<dbReference type="EMBL" id="NPDY01000001">
    <property type="protein sequence ID" value="PJZ71602.1"/>
    <property type="molecule type" value="Genomic_DNA"/>
</dbReference>
<feature type="transmembrane region" description="Helical" evidence="5">
    <location>
        <begin position="34"/>
        <end position="54"/>
    </location>
</feature>
<keyword evidence="4 5" id="KW-0472">Membrane</keyword>
<dbReference type="GO" id="GO:0022857">
    <property type="term" value="F:transmembrane transporter activity"/>
    <property type="evidence" value="ECO:0007669"/>
    <property type="project" value="InterPro"/>
</dbReference>
<evidence type="ECO:0000313" key="7">
    <source>
        <dbReference type="EMBL" id="PJZ71602.1"/>
    </source>
</evidence>
<feature type="transmembrane region" description="Helical" evidence="5">
    <location>
        <begin position="102"/>
        <end position="120"/>
    </location>
</feature>
<feature type="transmembrane region" description="Helical" evidence="5">
    <location>
        <begin position="74"/>
        <end position="95"/>
    </location>
</feature>
<dbReference type="InterPro" id="IPR011701">
    <property type="entry name" value="MFS"/>
</dbReference>
<feature type="domain" description="Major facilitator superfamily (MFS) profile" evidence="6">
    <location>
        <begin position="27"/>
        <end position="421"/>
    </location>
</feature>
<dbReference type="Pfam" id="PF07690">
    <property type="entry name" value="MFS_1"/>
    <property type="match status" value="1"/>
</dbReference>
<reference evidence="9 10" key="1">
    <citation type="submission" date="2017-07" db="EMBL/GenBank/DDBJ databases">
        <title>Leptospira spp. isolated from tropical soils.</title>
        <authorList>
            <person name="Thibeaux R."/>
            <person name="Iraola G."/>
            <person name="Ferres I."/>
            <person name="Bierque E."/>
            <person name="Girault D."/>
            <person name="Soupe-Gilbert M.-E."/>
            <person name="Picardeau M."/>
            <person name="Goarant C."/>
        </authorList>
    </citation>
    <scope>NUCLEOTIDE SEQUENCE [LARGE SCALE GENOMIC DNA]</scope>
    <source>
        <strain evidence="8 10">FH1-B-B1</strain>
        <strain evidence="7 9">FH1-B-C1</strain>
    </source>
</reference>
<dbReference type="Proteomes" id="UP000231962">
    <property type="component" value="Unassembled WGS sequence"/>
</dbReference>
<evidence type="ECO:0000313" key="9">
    <source>
        <dbReference type="Proteomes" id="UP000231962"/>
    </source>
</evidence>
<evidence type="ECO:0000256" key="1">
    <source>
        <dbReference type="ARBA" id="ARBA00004141"/>
    </source>
</evidence>
<feature type="transmembrane region" description="Helical" evidence="5">
    <location>
        <begin position="249"/>
        <end position="270"/>
    </location>
</feature>
<dbReference type="InterPro" id="IPR036259">
    <property type="entry name" value="MFS_trans_sf"/>
</dbReference>
<dbReference type="PANTHER" id="PTHR10924:SF6">
    <property type="entry name" value="SOLUTE CARRIER FAMILY 49 MEMBER A3"/>
    <property type="match status" value="1"/>
</dbReference>
<feature type="transmembrane region" description="Helical" evidence="5">
    <location>
        <begin position="162"/>
        <end position="184"/>
    </location>
</feature>
<keyword evidence="2 5" id="KW-0812">Transmembrane</keyword>
<dbReference type="EMBL" id="NPDZ01000001">
    <property type="protein sequence ID" value="PJZ75217.1"/>
    <property type="molecule type" value="Genomic_DNA"/>
</dbReference>
<dbReference type="InterPro" id="IPR049680">
    <property type="entry name" value="FLVCR1-2_SLC49-like"/>
</dbReference>
<evidence type="ECO:0000256" key="3">
    <source>
        <dbReference type="ARBA" id="ARBA00022989"/>
    </source>
</evidence>
<protein>
    <submittedName>
        <fullName evidence="8">MFS transporter</fullName>
    </submittedName>
</protein>
<gene>
    <name evidence="7" type="ORF">CH360_02875</name>
    <name evidence="8" type="ORF">CH373_02880</name>
</gene>
<dbReference type="Gene3D" id="1.20.1250.20">
    <property type="entry name" value="MFS general substrate transporter like domains"/>
    <property type="match status" value="2"/>
</dbReference>
<accession>A0A2M9ZSY3</accession>
<dbReference type="SUPFAM" id="SSF103473">
    <property type="entry name" value="MFS general substrate transporter"/>
    <property type="match status" value="1"/>
</dbReference>
<name>A0A2M9ZSY3_9LEPT</name>
<dbReference type="AlphaFoldDB" id="A0A2M9ZSY3"/>
<feature type="transmembrane region" description="Helical" evidence="5">
    <location>
        <begin position="372"/>
        <end position="392"/>
    </location>
</feature>
<dbReference type="OrthoDB" id="8596007at2"/>
<feature type="transmembrane region" description="Helical" evidence="5">
    <location>
        <begin position="335"/>
        <end position="360"/>
    </location>
</feature>
<comment type="subcellular location">
    <subcellularLocation>
        <location evidence="1">Membrane</location>
        <topology evidence="1">Multi-pass membrane protein</topology>
    </subcellularLocation>
</comment>
<evidence type="ECO:0000256" key="4">
    <source>
        <dbReference type="ARBA" id="ARBA00023136"/>
    </source>
</evidence>
<dbReference type="PANTHER" id="PTHR10924">
    <property type="entry name" value="MAJOR FACILITATOR SUPERFAMILY PROTEIN-RELATED"/>
    <property type="match status" value="1"/>
</dbReference>